<accession>A0A0F9NBZ7</accession>
<feature type="region of interest" description="Disordered" evidence="1">
    <location>
        <begin position="526"/>
        <end position="578"/>
    </location>
</feature>
<comment type="caution">
    <text evidence="2">The sequence shown here is derived from an EMBL/GenBank/DDBJ whole genome shotgun (WGS) entry which is preliminary data.</text>
</comment>
<reference evidence="2" key="1">
    <citation type="journal article" date="2015" name="Nature">
        <title>Complex archaea that bridge the gap between prokaryotes and eukaryotes.</title>
        <authorList>
            <person name="Spang A."/>
            <person name="Saw J.H."/>
            <person name="Jorgensen S.L."/>
            <person name="Zaremba-Niedzwiedzka K."/>
            <person name="Martijn J."/>
            <person name="Lind A.E."/>
            <person name="van Eijk R."/>
            <person name="Schleper C."/>
            <person name="Guy L."/>
            <person name="Ettema T.J."/>
        </authorList>
    </citation>
    <scope>NUCLEOTIDE SEQUENCE</scope>
</reference>
<proteinExistence type="predicted"/>
<name>A0A0F9NBZ7_9ZZZZ</name>
<protein>
    <submittedName>
        <fullName evidence="2">Uncharacterized protein</fullName>
    </submittedName>
</protein>
<feature type="compositionally biased region" description="Basic and acidic residues" evidence="1">
    <location>
        <begin position="526"/>
        <end position="535"/>
    </location>
</feature>
<gene>
    <name evidence="2" type="ORF">LCGC14_0985150</name>
</gene>
<dbReference type="EMBL" id="LAZR01003703">
    <property type="protein sequence ID" value="KKN15524.1"/>
    <property type="molecule type" value="Genomic_DNA"/>
</dbReference>
<organism evidence="2">
    <name type="scientific">marine sediment metagenome</name>
    <dbReference type="NCBI Taxonomy" id="412755"/>
    <lineage>
        <taxon>unclassified sequences</taxon>
        <taxon>metagenomes</taxon>
        <taxon>ecological metagenomes</taxon>
    </lineage>
</organism>
<evidence type="ECO:0000256" key="1">
    <source>
        <dbReference type="SAM" id="MobiDB-lite"/>
    </source>
</evidence>
<sequence>MADLATVLAKEKNLGELHARMDEDKDLAYLKPYVLRDKTKHKVAGIINVTLNIPAMFNAHVQASLMGATQQAHVTGDGLQDEQTRPVEKFLDVALKSVDRRLKVMGEPALRPVIAEQADLRGRIAARVLFRKDAQGNLVTDILPFDARHFTHEMGVDGMEWGAYKTWRAPDKIRSQYPDLSSTAVPDGEDLEVTDLWQWKRGGAEPIVVNSVYVGANIARDMMEYPKLRRLPIVYHEVPLGSMLKDKDASPRRGESIFYLIRDLIPEYNRLASLMQTSNQAAILRALTWHTKEGIGAKIPEDGGKMGTSTAAEVGGGYQLVPIGDIQQAGRLMQALLSRLIQAGSLSLTDLGNLSFPLSAVALIELGEASGKVFLPRLGTMGLFYEDAGGMAIEQVLDLGMSTIELGTRGHKQTFQVADLKGDYDIEYQFFVKAPQTDAALFALADVAKEFLDPDTVLRDVIKVPNPTEIQEKRRHAEAELISPGVKLRRTAEALWKQGEKTGSMGDKVDALIMAEEMGLSIEKVLGEEPGEKPPKPGGNGQQPARNKLGVELFPGTRAASNTRSARQAGAEGSGEGK</sequence>
<dbReference type="AlphaFoldDB" id="A0A0F9NBZ7"/>
<evidence type="ECO:0000313" key="2">
    <source>
        <dbReference type="EMBL" id="KKN15524.1"/>
    </source>
</evidence>